<sequence length="311" mass="34805">MARKLAFINYKGGVGKTSLIVNVAACLAQRGKRVLLCDLDTQSNSSIWLLRIERWNRINMEKRGSVYSIFDPGDERIKDIIVKDVVRDNQGNAQLPGLDLLPTTFNLIDIENEYKIDPQNPHYLIFNEQIREVEDDYDFILYDCPPNILNASQLGIFSADELYVPANPDALSLIGFTLMIEKLLLFYRRSAGFRVPEMGNFARVSGVIFNSIKANVDIGVPKMRMQLRLNQFKKQRLVSNEAKIYEACVRDATIVRRAVTLGLPVCLVESREVAEGVGKDYNDLAEEILAHNVNAIAKANSSAGTSMASAS</sequence>
<evidence type="ECO:0000259" key="1">
    <source>
        <dbReference type="Pfam" id="PF13614"/>
    </source>
</evidence>
<dbReference type="InterPro" id="IPR027417">
    <property type="entry name" value="P-loop_NTPase"/>
</dbReference>
<dbReference type="InterPro" id="IPR025669">
    <property type="entry name" value="AAA_dom"/>
</dbReference>
<dbReference type="InterPro" id="IPR050678">
    <property type="entry name" value="DNA_Partitioning_ATPase"/>
</dbReference>
<comment type="caution">
    <text evidence="2">The sequence shown here is derived from an EMBL/GenBank/DDBJ whole genome shotgun (WGS) entry which is preliminary data.</text>
</comment>
<accession>A0ABU1AKW9</accession>
<dbReference type="SUPFAM" id="SSF52540">
    <property type="entry name" value="P-loop containing nucleoside triphosphate hydrolases"/>
    <property type="match status" value="1"/>
</dbReference>
<dbReference type="EMBL" id="JARXIC010000022">
    <property type="protein sequence ID" value="MDQ8195352.1"/>
    <property type="molecule type" value="Genomic_DNA"/>
</dbReference>
<gene>
    <name evidence="2" type="ORF">QEH59_13020</name>
</gene>
<dbReference type="Proteomes" id="UP001243717">
    <property type="component" value="Unassembled WGS sequence"/>
</dbReference>
<dbReference type="RefSeq" id="WP_308985808.1">
    <property type="nucleotide sequence ID" value="NZ_JARXIC010000022.1"/>
</dbReference>
<dbReference type="Pfam" id="PF13614">
    <property type="entry name" value="AAA_31"/>
    <property type="match status" value="1"/>
</dbReference>
<dbReference type="PANTHER" id="PTHR13696:SF99">
    <property type="entry name" value="COBYRINIC ACID AC-DIAMIDE SYNTHASE"/>
    <property type="match status" value="1"/>
</dbReference>
<evidence type="ECO:0000313" key="3">
    <source>
        <dbReference type="Proteomes" id="UP001243717"/>
    </source>
</evidence>
<dbReference type="PANTHER" id="PTHR13696">
    <property type="entry name" value="P-LOOP CONTAINING NUCLEOSIDE TRIPHOSPHATE HYDROLASE"/>
    <property type="match status" value="1"/>
</dbReference>
<dbReference type="Gene3D" id="3.40.50.300">
    <property type="entry name" value="P-loop containing nucleotide triphosphate hydrolases"/>
    <property type="match status" value="1"/>
</dbReference>
<evidence type="ECO:0000313" key="2">
    <source>
        <dbReference type="EMBL" id="MDQ8195352.1"/>
    </source>
</evidence>
<reference evidence="2 3" key="1">
    <citation type="submission" date="2023-04" db="EMBL/GenBank/DDBJ databases">
        <title>A novel bacteria isolated from coastal sediment.</title>
        <authorList>
            <person name="Liu X.-J."/>
            <person name="Du Z.-J."/>
        </authorList>
    </citation>
    <scope>NUCLEOTIDE SEQUENCE [LARGE SCALE GENOMIC DNA]</scope>
    <source>
        <strain evidence="2 3">SDUM461004</strain>
    </source>
</reference>
<keyword evidence="3" id="KW-1185">Reference proteome</keyword>
<dbReference type="CDD" id="cd02042">
    <property type="entry name" value="ParAB_family"/>
    <property type="match status" value="1"/>
</dbReference>
<organism evidence="2 3">
    <name type="scientific">Thalassobacterium sedimentorum</name>
    <dbReference type="NCBI Taxonomy" id="3041258"/>
    <lineage>
        <taxon>Bacteria</taxon>
        <taxon>Pseudomonadati</taxon>
        <taxon>Verrucomicrobiota</taxon>
        <taxon>Opitutia</taxon>
        <taxon>Puniceicoccales</taxon>
        <taxon>Coraliomargaritaceae</taxon>
        <taxon>Thalassobacterium</taxon>
    </lineage>
</organism>
<proteinExistence type="predicted"/>
<feature type="domain" description="AAA" evidence="1">
    <location>
        <begin position="3"/>
        <end position="186"/>
    </location>
</feature>
<name>A0ABU1AKW9_9BACT</name>
<protein>
    <submittedName>
        <fullName evidence="2">AAA family ATPase</fullName>
    </submittedName>
</protein>